<comment type="similarity">
    <text evidence="12 13">Belongs to the DnaG primase family.</text>
</comment>
<dbReference type="InterPro" id="IPR050219">
    <property type="entry name" value="DnaG_primase"/>
</dbReference>
<keyword evidence="5 12" id="KW-0235">DNA replication</keyword>
<organism evidence="16 17">
    <name type="scientific">Candidatus Buchananbacteria bacterium RIFCSPHIGHO2_01_FULL_39_8</name>
    <dbReference type="NCBI Taxonomy" id="1797533"/>
    <lineage>
        <taxon>Bacteria</taxon>
        <taxon>Candidatus Buchananiibacteriota</taxon>
    </lineage>
</organism>
<dbReference type="SMART" id="SM00400">
    <property type="entry name" value="ZnF_CHCC"/>
    <property type="match status" value="1"/>
</dbReference>
<reference evidence="16 17" key="1">
    <citation type="journal article" date="2016" name="Nat. Commun.">
        <title>Thousands of microbial genomes shed light on interconnected biogeochemical processes in an aquifer system.</title>
        <authorList>
            <person name="Anantharaman K."/>
            <person name="Brown C.T."/>
            <person name="Hug L.A."/>
            <person name="Sharon I."/>
            <person name="Castelle C.J."/>
            <person name="Probst A.J."/>
            <person name="Thomas B.C."/>
            <person name="Singh A."/>
            <person name="Wilkins M.J."/>
            <person name="Karaoz U."/>
            <person name="Brodie E.L."/>
            <person name="Williams K.H."/>
            <person name="Hubbard S.S."/>
            <person name="Banfield J.F."/>
        </authorList>
    </citation>
    <scope>NUCLEOTIDE SEQUENCE [LARGE SCALE GENOMIC DNA]</scope>
</reference>
<dbReference type="InterPro" id="IPR034151">
    <property type="entry name" value="TOPRIM_DnaG_bac"/>
</dbReference>
<keyword evidence="7 12" id="KW-0863">Zinc-finger</keyword>
<evidence type="ECO:0000313" key="17">
    <source>
        <dbReference type="Proteomes" id="UP000176241"/>
    </source>
</evidence>
<comment type="domain">
    <text evidence="12">Contains an N-terminal zinc-binding domain, a central core domain that contains the primase activity, and a C-terminal DnaB-binding domain.</text>
</comment>
<dbReference type="AlphaFoldDB" id="A0A1G1Y299"/>
<dbReference type="InterPro" id="IPR002694">
    <property type="entry name" value="Znf_CHC2"/>
</dbReference>
<evidence type="ECO:0000256" key="13">
    <source>
        <dbReference type="PIRNR" id="PIRNR002811"/>
    </source>
</evidence>
<proteinExistence type="inferred from homology"/>
<dbReference type="InterPro" id="IPR037068">
    <property type="entry name" value="DNA_primase_core_N_sf"/>
</dbReference>
<protein>
    <recommendedName>
        <fullName evidence="12 13">DNA primase</fullName>
        <ecNumber evidence="12">2.7.7.101</ecNumber>
    </recommendedName>
</protein>
<keyword evidence="3 12" id="KW-0808">Transferase</keyword>
<dbReference type="FunFam" id="3.90.580.10:FF:000001">
    <property type="entry name" value="DNA primase"/>
    <property type="match status" value="1"/>
</dbReference>
<dbReference type="Gene3D" id="3.40.1360.10">
    <property type="match status" value="1"/>
</dbReference>
<dbReference type="CDD" id="cd03364">
    <property type="entry name" value="TOPRIM_DnaG_primases"/>
    <property type="match status" value="1"/>
</dbReference>
<dbReference type="GO" id="GO:0003899">
    <property type="term" value="F:DNA-directed RNA polymerase activity"/>
    <property type="evidence" value="ECO:0007669"/>
    <property type="project" value="UniProtKB-UniRule"/>
</dbReference>
<dbReference type="STRING" id="1797533.A2731_02030"/>
<feature type="zinc finger region" description="CHC2-type" evidence="12 14">
    <location>
        <begin position="35"/>
        <end position="59"/>
    </location>
</feature>
<dbReference type="Gene3D" id="3.90.980.10">
    <property type="entry name" value="DNA primase, catalytic core, N-terminal domain"/>
    <property type="match status" value="1"/>
</dbReference>
<dbReference type="EC" id="2.7.7.101" evidence="12"/>
<dbReference type="PANTHER" id="PTHR30313">
    <property type="entry name" value="DNA PRIMASE"/>
    <property type="match status" value="1"/>
</dbReference>
<evidence type="ECO:0000256" key="7">
    <source>
        <dbReference type="ARBA" id="ARBA00022771"/>
    </source>
</evidence>
<comment type="cofactor">
    <cofactor evidence="12 13 14">
        <name>Zn(2+)</name>
        <dbReference type="ChEBI" id="CHEBI:29105"/>
    </cofactor>
    <text evidence="12 13 14">Binds 1 zinc ion per monomer.</text>
</comment>
<dbReference type="EMBL" id="MHIC01000011">
    <property type="protein sequence ID" value="OGY45697.1"/>
    <property type="molecule type" value="Genomic_DNA"/>
</dbReference>
<dbReference type="NCBIfam" id="TIGR01391">
    <property type="entry name" value="dnaG"/>
    <property type="match status" value="1"/>
</dbReference>
<comment type="caution">
    <text evidence="16">The sequence shown here is derived from an EMBL/GenBank/DDBJ whole genome shotgun (WGS) entry which is preliminary data.</text>
</comment>
<keyword evidence="1 12" id="KW-0240">DNA-directed RNA polymerase</keyword>
<evidence type="ECO:0000256" key="2">
    <source>
        <dbReference type="ARBA" id="ARBA00022515"/>
    </source>
</evidence>
<dbReference type="Proteomes" id="UP000176241">
    <property type="component" value="Unassembled WGS sequence"/>
</dbReference>
<keyword evidence="11 12" id="KW-0804">Transcription</keyword>
<evidence type="ECO:0000256" key="8">
    <source>
        <dbReference type="ARBA" id="ARBA00022833"/>
    </source>
</evidence>
<dbReference type="InterPro" id="IPR036977">
    <property type="entry name" value="DNA_primase_Znf_CHC2"/>
</dbReference>
<dbReference type="PANTHER" id="PTHR30313:SF2">
    <property type="entry name" value="DNA PRIMASE"/>
    <property type="match status" value="1"/>
</dbReference>
<evidence type="ECO:0000256" key="10">
    <source>
        <dbReference type="ARBA" id="ARBA00023125"/>
    </source>
</evidence>
<keyword evidence="9" id="KW-0460">Magnesium</keyword>
<dbReference type="PROSITE" id="PS50880">
    <property type="entry name" value="TOPRIM"/>
    <property type="match status" value="1"/>
</dbReference>
<dbReference type="InterPro" id="IPR019475">
    <property type="entry name" value="DNA_primase_DnaB-bd"/>
</dbReference>
<evidence type="ECO:0000256" key="11">
    <source>
        <dbReference type="ARBA" id="ARBA00023163"/>
    </source>
</evidence>
<dbReference type="GO" id="GO:0008270">
    <property type="term" value="F:zinc ion binding"/>
    <property type="evidence" value="ECO:0007669"/>
    <property type="project" value="UniProtKB-UniRule"/>
</dbReference>
<evidence type="ECO:0000256" key="1">
    <source>
        <dbReference type="ARBA" id="ARBA00022478"/>
    </source>
</evidence>
<dbReference type="SUPFAM" id="SSF57783">
    <property type="entry name" value="Zinc beta-ribbon"/>
    <property type="match status" value="1"/>
</dbReference>
<dbReference type="GO" id="GO:0003677">
    <property type="term" value="F:DNA binding"/>
    <property type="evidence" value="ECO:0007669"/>
    <property type="project" value="UniProtKB-KW"/>
</dbReference>
<feature type="domain" description="Toprim" evidence="15">
    <location>
        <begin position="253"/>
        <end position="336"/>
    </location>
</feature>
<dbReference type="InterPro" id="IPR030846">
    <property type="entry name" value="DnaG_bac"/>
</dbReference>
<name>A0A1G1Y299_9BACT</name>
<keyword evidence="8 12" id="KW-0862">Zinc</keyword>
<dbReference type="HAMAP" id="MF_00974">
    <property type="entry name" value="DNA_primase_DnaG"/>
    <property type="match status" value="1"/>
</dbReference>
<evidence type="ECO:0000256" key="6">
    <source>
        <dbReference type="ARBA" id="ARBA00022723"/>
    </source>
</evidence>
<dbReference type="GO" id="GO:0006269">
    <property type="term" value="P:DNA replication, synthesis of primer"/>
    <property type="evidence" value="ECO:0007669"/>
    <property type="project" value="UniProtKB-UniRule"/>
</dbReference>
<accession>A0A1G1Y299</accession>
<dbReference type="InterPro" id="IPR006295">
    <property type="entry name" value="DNA_primase_DnaG"/>
</dbReference>
<comment type="function">
    <text evidence="12 13">RNA polymerase that catalyzes the synthesis of short RNA molecules used as primers for DNA polymerase during DNA replication.</text>
</comment>
<dbReference type="Gene3D" id="3.90.580.10">
    <property type="entry name" value="Zinc finger, CHC2-type domain"/>
    <property type="match status" value="1"/>
</dbReference>
<evidence type="ECO:0000256" key="9">
    <source>
        <dbReference type="ARBA" id="ARBA00022842"/>
    </source>
</evidence>
<dbReference type="PIRSF" id="PIRSF002811">
    <property type="entry name" value="DnaG"/>
    <property type="match status" value="1"/>
</dbReference>
<dbReference type="Pfam" id="PF13155">
    <property type="entry name" value="Toprim_2"/>
    <property type="match status" value="1"/>
</dbReference>
<evidence type="ECO:0000259" key="15">
    <source>
        <dbReference type="PROSITE" id="PS50880"/>
    </source>
</evidence>
<comment type="subunit">
    <text evidence="12">Monomer. Interacts with DnaB.</text>
</comment>
<evidence type="ECO:0000256" key="3">
    <source>
        <dbReference type="ARBA" id="ARBA00022679"/>
    </source>
</evidence>
<comment type="catalytic activity">
    <reaction evidence="12">
        <text>ssDNA + n NTP = ssDNA/pppN(pN)n-1 hybrid + (n-1) diphosphate.</text>
        <dbReference type="EC" id="2.7.7.101"/>
    </reaction>
</comment>
<keyword evidence="4 12" id="KW-0548">Nucleotidyltransferase</keyword>
<evidence type="ECO:0000256" key="12">
    <source>
        <dbReference type="HAMAP-Rule" id="MF_00974"/>
    </source>
</evidence>
<dbReference type="GO" id="GO:1990077">
    <property type="term" value="C:primosome complex"/>
    <property type="evidence" value="ECO:0007669"/>
    <property type="project" value="UniProtKB-KW"/>
</dbReference>
<dbReference type="InterPro" id="IPR013264">
    <property type="entry name" value="DNAG_N"/>
</dbReference>
<dbReference type="SMART" id="SM00493">
    <property type="entry name" value="TOPRIM"/>
    <property type="match status" value="1"/>
</dbReference>
<sequence>MPDQIDEIKAKVDIVDLISEYIRLKQAGTNWKALCPFHNEKTPSFMVSRDRQIWHCFGCGEGGDIFSFIQKIEGLEFPEALRLLAQKAGVKLVSQDPQLTSQKNRLLDVTQMAANFWHKTLLDSKQAQPARDYLKKRAVSDQTITDFKLGYAVDSWDTLINLLKNKGFRDNEIFLAGLSVKKERGENFYDRFRDRLIFPINDVHGNEVGFSGRTLKPDEKEAKYINTPQTLIYNKSLVLYNLDKAKTEIKKQNLAIVVEGQMDVLSSVQAGVNNVIASSGTAFTLDQIRILKRYTTNIAIAFDTDLAGESAAKRGIDVALGQEMNVRIITLPHGKDPDECIKNNPSDWTNAIKQAKSIMDYYFDQTKSRLDLTQVDGKKEAAKILLGIIAKIGNRIEQTHWLQKLSDLIQVPEDILRERLPRPKQVYDSKVAENDTAKAEPLKSKKLMLSERILALVLKFPQFLSQLIDELEVEIMTKEEPNELYKELIVYYTEDIGNSFDNFDYNNFKAKIKSAKLAQLADTLVLLAEKDFFDFDQETIRQELTKMVNFLKRDYYAGQLKELEAKIKKAEEDNLAPKEIEKLSWQFEKIIKRINLLD</sequence>
<dbReference type="Pfam" id="PF01807">
    <property type="entry name" value="Zn_ribbon_DnaG"/>
    <property type="match status" value="1"/>
</dbReference>
<dbReference type="SUPFAM" id="SSF56731">
    <property type="entry name" value="DNA primase core"/>
    <property type="match status" value="1"/>
</dbReference>
<dbReference type="Pfam" id="PF08275">
    <property type="entry name" value="DNAG_N"/>
    <property type="match status" value="1"/>
</dbReference>
<gene>
    <name evidence="12" type="primary">dnaG</name>
    <name evidence="16" type="ORF">A2731_02030</name>
</gene>
<dbReference type="InterPro" id="IPR006171">
    <property type="entry name" value="TOPRIM_dom"/>
</dbReference>
<evidence type="ECO:0000256" key="4">
    <source>
        <dbReference type="ARBA" id="ARBA00022695"/>
    </source>
</evidence>
<evidence type="ECO:0000256" key="14">
    <source>
        <dbReference type="PIRSR" id="PIRSR002811-1"/>
    </source>
</evidence>
<evidence type="ECO:0000256" key="5">
    <source>
        <dbReference type="ARBA" id="ARBA00022705"/>
    </source>
</evidence>
<keyword evidence="6 12" id="KW-0479">Metal-binding</keyword>
<keyword evidence="2 12" id="KW-0639">Primosome</keyword>
<dbReference type="Pfam" id="PF10410">
    <property type="entry name" value="DnaB_bind"/>
    <property type="match status" value="1"/>
</dbReference>
<keyword evidence="10 12" id="KW-0238">DNA-binding</keyword>
<evidence type="ECO:0000313" key="16">
    <source>
        <dbReference type="EMBL" id="OGY45697.1"/>
    </source>
</evidence>
<dbReference type="GO" id="GO:0000428">
    <property type="term" value="C:DNA-directed RNA polymerase complex"/>
    <property type="evidence" value="ECO:0007669"/>
    <property type="project" value="UniProtKB-KW"/>
</dbReference>
<dbReference type="GO" id="GO:0005737">
    <property type="term" value="C:cytoplasm"/>
    <property type="evidence" value="ECO:0007669"/>
    <property type="project" value="TreeGrafter"/>
</dbReference>